<comment type="caution">
    <text evidence="1">The sequence shown here is derived from an EMBL/GenBank/DDBJ whole genome shotgun (WGS) entry which is preliminary data.</text>
</comment>
<dbReference type="Proteomes" id="UP000547510">
    <property type="component" value="Unassembled WGS sequence"/>
</dbReference>
<organism evidence="1 2">
    <name type="scientific">Saccharothrix tamanrassetensis</name>
    <dbReference type="NCBI Taxonomy" id="1051531"/>
    <lineage>
        <taxon>Bacteria</taxon>
        <taxon>Bacillati</taxon>
        <taxon>Actinomycetota</taxon>
        <taxon>Actinomycetes</taxon>
        <taxon>Pseudonocardiales</taxon>
        <taxon>Pseudonocardiaceae</taxon>
        <taxon>Saccharothrix</taxon>
    </lineage>
</organism>
<name>A0A841CKU8_9PSEU</name>
<evidence type="ECO:0000313" key="1">
    <source>
        <dbReference type="EMBL" id="MBB5957700.1"/>
    </source>
</evidence>
<protein>
    <submittedName>
        <fullName evidence="1">Uncharacterized protein</fullName>
    </submittedName>
</protein>
<accession>A0A841CKU8</accession>
<proteinExistence type="predicted"/>
<dbReference type="EMBL" id="JACHJN010000006">
    <property type="protein sequence ID" value="MBB5957700.1"/>
    <property type="molecule type" value="Genomic_DNA"/>
</dbReference>
<gene>
    <name evidence="1" type="ORF">FHS29_004295</name>
</gene>
<dbReference type="RefSeq" id="WP_184692977.1">
    <property type="nucleotide sequence ID" value="NZ_JACHJN010000006.1"/>
</dbReference>
<evidence type="ECO:0000313" key="2">
    <source>
        <dbReference type="Proteomes" id="UP000547510"/>
    </source>
</evidence>
<reference evidence="1 2" key="1">
    <citation type="submission" date="2020-08" db="EMBL/GenBank/DDBJ databases">
        <title>Genomic Encyclopedia of Type Strains, Phase III (KMG-III): the genomes of soil and plant-associated and newly described type strains.</title>
        <authorList>
            <person name="Whitman W."/>
        </authorList>
    </citation>
    <scope>NUCLEOTIDE SEQUENCE [LARGE SCALE GENOMIC DNA]</scope>
    <source>
        <strain evidence="1 2">CECT 8640</strain>
    </source>
</reference>
<sequence>MSLHMVATPGREAAAALVMVNGMPTLVVYLDPVNLTVQTPPFPGGREVLARFCRELSREAWKVADRLDSAGGRHALAEGAGDGAAEEA</sequence>
<dbReference type="AlphaFoldDB" id="A0A841CKU8"/>
<keyword evidence="2" id="KW-1185">Reference proteome</keyword>